<organism evidence="2 3">
    <name type="scientific">Dunaliella salina</name>
    <name type="common">Green alga</name>
    <name type="synonym">Protococcus salinus</name>
    <dbReference type="NCBI Taxonomy" id="3046"/>
    <lineage>
        <taxon>Eukaryota</taxon>
        <taxon>Viridiplantae</taxon>
        <taxon>Chlorophyta</taxon>
        <taxon>core chlorophytes</taxon>
        <taxon>Chlorophyceae</taxon>
        <taxon>CS clade</taxon>
        <taxon>Chlamydomonadales</taxon>
        <taxon>Dunaliellaceae</taxon>
        <taxon>Dunaliella</taxon>
    </lineage>
</organism>
<evidence type="ECO:0000313" key="3">
    <source>
        <dbReference type="Proteomes" id="UP000815325"/>
    </source>
</evidence>
<name>A0ABQ7G5E2_DUNSA</name>
<comment type="caution">
    <text evidence="2">The sequence shown here is derived from an EMBL/GenBank/DDBJ whole genome shotgun (WGS) entry which is preliminary data.</text>
</comment>
<proteinExistence type="predicted"/>
<dbReference type="Proteomes" id="UP000815325">
    <property type="component" value="Unassembled WGS sequence"/>
</dbReference>
<keyword evidence="3" id="KW-1185">Reference proteome</keyword>
<gene>
    <name evidence="2" type="ORF">DUNSADRAFT_15437</name>
</gene>
<reference evidence="2" key="1">
    <citation type="submission" date="2017-08" db="EMBL/GenBank/DDBJ databases">
        <authorList>
            <person name="Polle J.E."/>
            <person name="Barry K."/>
            <person name="Cushman J."/>
            <person name="Schmutz J."/>
            <person name="Tran D."/>
            <person name="Hathwaick L.T."/>
            <person name="Yim W.C."/>
            <person name="Jenkins J."/>
            <person name="Mckie-Krisberg Z.M."/>
            <person name="Prochnik S."/>
            <person name="Lindquist E."/>
            <person name="Dockter R.B."/>
            <person name="Adam C."/>
            <person name="Molina H."/>
            <person name="Bunkerborg J."/>
            <person name="Jin E."/>
            <person name="Buchheim M."/>
            <person name="Magnuson J."/>
        </authorList>
    </citation>
    <scope>NUCLEOTIDE SEQUENCE</scope>
    <source>
        <strain evidence="2">CCAP 19/18</strain>
    </source>
</reference>
<dbReference type="EMBL" id="MU070109">
    <property type="protein sequence ID" value="KAF5829837.1"/>
    <property type="molecule type" value="Genomic_DNA"/>
</dbReference>
<feature type="region of interest" description="Disordered" evidence="1">
    <location>
        <begin position="85"/>
        <end position="124"/>
    </location>
</feature>
<evidence type="ECO:0000256" key="1">
    <source>
        <dbReference type="SAM" id="MobiDB-lite"/>
    </source>
</evidence>
<accession>A0ABQ7G5E2</accession>
<evidence type="ECO:0000313" key="2">
    <source>
        <dbReference type="EMBL" id="KAF5829837.1"/>
    </source>
</evidence>
<sequence length="133" mass="14786">MSRTFSLEDEEQHVENLLADPVLQEGKEKAMNYDKAANNVKAKYGKSIQQHNLEKEQLEFATLEHDRGLQSASAKVLRKCASEVGGTERDQTIPPNQVAPISSDPPTYQVPRSNPEAASEPNAAWKIKEALQE</sequence>
<protein>
    <submittedName>
        <fullName evidence="2">Uncharacterized protein</fullName>
    </submittedName>
</protein>